<proteinExistence type="predicted"/>
<gene>
    <name evidence="2" type="ORF">DFQ27_003229</name>
</gene>
<comment type="caution">
    <text evidence="2">The sequence shown here is derived from an EMBL/GenBank/DDBJ whole genome shotgun (WGS) entry which is preliminary data.</text>
</comment>
<organism evidence="2 3">
    <name type="scientific">Actinomortierella ambigua</name>
    <dbReference type="NCBI Taxonomy" id="1343610"/>
    <lineage>
        <taxon>Eukaryota</taxon>
        <taxon>Fungi</taxon>
        <taxon>Fungi incertae sedis</taxon>
        <taxon>Mucoromycota</taxon>
        <taxon>Mortierellomycotina</taxon>
        <taxon>Mortierellomycetes</taxon>
        <taxon>Mortierellales</taxon>
        <taxon>Mortierellaceae</taxon>
        <taxon>Actinomortierella</taxon>
    </lineage>
</organism>
<sequence length="252" mass="27900">MRFSKVILLVASATLALAQQGVISKGILIGEDKTDKNAKGAEIYKNPRNHQTAASSIIVSIANALGYEPRTQDSLEAAQNYEALEESFLNLPGFEVLQQDEVELHLTGDLDQIEGAIKEGYPDLGSDSVAKALRELIPSSSKNTRIKRWLLSVVVIDLNPQGNVCAKLFSLLLTLYVSSDGKVMLPTQQISYLNVINSEIDSDNMAAKANTLFEEYGVTTTQEFEEYFTSSKENVLTQWLYPDTRRQSVLDF</sequence>
<dbReference type="Proteomes" id="UP000807716">
    <property type="component" value="Unassembled WGS sequence"/>
</dbReference>
<feature type="signal peptide" evidence="1">
    <location>
        <begin position="1"/>
        <end position="18"/>
    </location>
</feature>
<name>A0A9P6Q750_9FUNG</name>
<feature type="chain" id="PRO_5040164661" evidence="1">
    <location>
        <begin position="19"/>
        <end position="252"/>
    </location>
</feature>
<reference evidence="2" key="1">
    <citation type="journal article" date="2020" name="Fungal Divers.">
        <title>Resolving the Mortierellaceae phylogeny through synthesis of multi-gene phylogenetics and phylogenomics.</title>
        <authorList>
            <person name="Vandepol N."/>
            <person name="Liber J."/>
            <person name="Desiro A."/>
            <person name="Na H."/>
            <person name="Kennedy M."/>
            <person name="Barry K."/>
            <person name="Grigoriev I.V."/>
            <person name="Miller A.N."/>
            <person name="O'Donnell K."/>
            <person name="Stajich J.E."/>
            <person name="Bonito G."/>
        </authorList>
    </citation>
    <scope>NUCLEOTIDE SEQUENCE</scope>
    <source>
        <strain evidence="2">BC1065</strain>
    </source>
</reference>
<evidence type="ECO:0000313" key="3">
    <source>
        <dbReference type="Proteomes" id="UP000807716"/>
    </source>
</evidence>
<keyword evidence="1" id="KW-0732">Signal</keyword>
<dbReference type="OrthoDB" id="2441166at2759"/>
<evidence type="ECO:0000313" key="2">
    <source>
        <dbReference type="EMBL" id="KAG0260984.1"/>
    </source>
</evidence>
<protein>
    <submittedName>
        <fullName evidence="2">Uncharacterized protein</fullName>
    </submittedName>
</protein>
<evidence type="ECO:0000256" key="1">
    <source>
        <dbReference type="SAM" id="SignalP"/>
    </source>
</evidence>
<accession>A0A9P6Q750</accession>
<keyword evidence="3" id="KW-1185">Reference proteome</keyword>
<dbReference type="EMBL" id="JAAAJB010000231">
    <property type="protein sequence ID" value="KAG0260984.1"/>
    <property type="molecule type" value="Genomic_DNA"/>
</dbReference>
<dbReference type="AlphaFoldDB" id="A0A9P6Q750"/>